<dbReference type="Pfam" id="PF00560">
    <property type="entry name" value="LRR_1"/>
    <property type="match status" value="5"/>
</dbReference>
<dbReference type="InterPro" id="IPR001611">
    <property type="entry name" value="Leu-rich_rpt"/>
</dbReference>
<dbReference type="PANTHER" id="PTHR48053">
    <property type="entry name" value="LEUCINE RICH REPEAT FAMILY PROTEIN, EXPRESSED"/>
    <property type="match status" value="1"/>
</dbReference>
<keyword evidence="4" id="KW-0732">Signal</keyword>
<name>A0A8X7U906_BRACI</name>
<sequence length="656" mass="73436">MAAIVVTGDSIDSDREVLLDLKSYLQSHYPTNRGTRNGKRMRSKMRGSRVTGISLSDSTISGSLFKNFSALTQLTYLDLSRNTMEGSIPDDLSRCGNLKHLNLSHNFLDGELNISGLSNLEVLDLSVNRITGDIHSSFPLVCNSLVVANLSTNNFTGRIDDMFNGCRHLKYVDFSSNRFSGNIWADFGSLVQFSVSENNLSASISASMFRKNCTLQVLNFSENHFVGEFPGQVSNCQNLNVLNLWGNNFIGSTSGHGSDSIIFFGICDLLRILRIFNFPICFASEKYGYSNFFKYLRIFTDISYTINLAFLDLSRNDFGGDIQEIFGRFTQVKHLVLHGNYYFGGISSSNILKLPNIFRLDLSYNNFLGPLPPEISQMQSLKFLILLAYNNFNGEIPHEYGNILSLQALDISFNRLNGSIPASFGKLTSLLWLMLANNSLSGEIPRETGSCSSLLWFNVANNQLSGGFYPELAKMGNNPLPTFEENRRNGDPEVAGSGECLEMKRWFPAEFSPFMFLFATFTKQSCRSLWDHVLKGYGFFPVCSTGSTLRALDIPAYLQLSGNKLSGKVPTDISQMKKLSKLHLGFNEFEGKLPPEIAQLPLTFLNFTRNKFSGEIPQEIGNLKCLQDFLCFDCPWRQAWFRLVDAFIASAKSMLS</sequence>
<dbReference type="GO" id="GO:0005524">
    <property type="term" value="F:ATP binding"/>
    <property type="evidence" value="ECO:0007669"/>
    <property type="project" value="UniProtKB-KW"/>
</dbReference>
<keyword evidence="12" id="KW-1185">Reference proteome</keyword>
<proteinExistence type="predicted"/>
<dbReference type="FunFam" id="3.80.10.10:FF:000095">
    <property type="entry name" value="LRR receptor-like serine/threonine-protein kinase GSO1"/>
    <property type="match status" value="1"/>
</dbReference>
<keyword evidence="5" id="KW-0677">Repeat</keyword>
<keyword evidence="2" id="KW-0433">Leucine-rich repeat</keyword>
<dbReference type="EMBL" id="JAAMPC010000013">
    <property type="protein sequence ID" value="KAG2267486.1"/>
    <property type="molecule type" value="Genomic_DNA"/>
</dbReference>
<dbReference type="SMART" id="SM00369">
    <property type="entry name" value="LRR_TYP"/>
    <property type="match status" value="6"/>
</dbReference>
<evidence type="ECO:0000256" key="1">
    <source>
        <dbReference type="ARBA" id="ARBA00004479"/>
    </source>
</evidence>
<accession>A0A8X7U906</accession>
<evidence type="ECO:0000256" key="9">
    <source>
        <dbReference type="ARBA" id="ARBA00023136"/>
    </source>
</evidence>
<organism evidence="11 12">
    <name type="scientific">Brassica carinata</name>
    <name type="common">Ethiopian mustard</name>
    <name type="synonym">Abyssinian cabbage</name>
    <dbReference type="NCBI Taxonomy" id="52824"/>
    <lineage>
        <taxon>Eukaryota</taxon>
        <taxon>Viridiplantae</taxon>
        <taxon>Streptophyta</taxon>
        <taxon>Embryophyta</taxon>
        <taxon>Tracheophyta</taxon>
        <taxon>Spermatophyta</taxon>
        <taxon>Magnoliopsida</taxon>
        <taxon>eudicotyledons</taxon>
        <taxon>Gunneridae</taxon>
        <taxon>Pentapetalae</taxon>
        <taxon>rosids</taxon>
        <taxon>malvids</taxon>
        <taxon>Brassicales</taxon>
        <taxon>Brassicaceae</taxon>
        <taxon>Brassiceae</taxon>
        <taxon>Brassica</taxon>
    </lineage>
</organism>
<keyword evidence="3" id="KW-0812">Transmembrane</keyword>
<reference evidence="11 12" key="1">
    <citation type="submission" date="2020-02" db="EMBL/GenBank/DDBJ databases">
        <authorList>
            <person name="Ma Q."/>
            <person name="Huang Y."/>
            <person name="Song X."/>
            <person name="Pei D."/>
        </authorList>
    </citation>
    <scope>NUCLEOTIDE SEQUENCE [LARGE SCALE GENOMIC DNA]</scope>
    <source>
        <strain evidence="11">Sxm20200214</strain>
        <tissue evidence="11">Leaf</tissue>
    </source>
</reference>
<dbReference type="Pfam" id="PF13855">
    <property type="entry name" value="LRR_8"/>
    <property type="match status" value="2"/>
</dbReference>
<evidence type="ECO:0000313" key="11">
    <source>
        <dbReference type="EMBL" id="KAG2267486.1"/>
    </source>
</evidence>
<dbReference type="Gene3D" id="3.80.10.10">
    <property type="entry name" value="Ribonuclease Inhibitor"/>
    <property type="match status" value="4"/>
</dbReference>
<evidence type="ECO:0000256" key="2">
    <source>
        <dbReference type="ARBA" id="ARBA00022614"/>
    </source>
</evidence>
<dbReference type="AlphaFoldDB" id="A0A8X7U906"/>
<evidence type="ECO:0000256" key="3">
    <source>
        <dbReference type="ARBA" id="ARBA00022692"/>
    </source>
</evidence>
<dbReference type="GO" id="GO:0016020">
    <property type="term" value="C:membrane"/>
    <property type="evidence" value="ECO:0007669"/>
    <property type="project" value="UniProtKB-SubCell"/>
</dbReference>
<dbReference type="InterPro" id="IPR032675">
    <property type="entry name" value="LRR_dom_sf"/>
</dbReference>
<dbReference type="InterPro" id="IPR003591">
    <property type="entry name" value="Leu-rich_rpt_typical-subtyp"/>
</dbReference>
<keyword evidence="10" id="KW-0675">Receptor</keyword>
<evidence type="ECO:0000256" key="4">
    <source>
        <dbReference type="ARBA" id="ARBA00022729"/>
    </source>
</evidence>
<dbReference type="FunFam" id="3.80.10.10:FF:000691">
    <property type="entry name" value="Putative LRR receptor-like serine/threonine-protein kinase"/>
    <property type="match status" value="1"/>
</dbReference>
<keyword evidence="9" id="KW-0472">Membrane</keyword>
<dbReference type="PROSITE" id="PS51450">
    <property type="entry name" value="LRR"/>
    <property type="match status" value="2"/>
</dbReference>
<dbReference type="Proteomes" id="UP000886595">
    <property type="component" value="Unassembled WGS sequence"/>
</dbReference>
<evidence type="ECO:0000256" key="8">
    <source>
        <dbReference type="ARBA" id="ARBA00022989"/>
    </source>
</evidence>
<dbReference type="PANTHER" id="PTHR48053:SF22">
    <property type="entry name" value="MDIS1-INTERACTING RECEPTOR LIKE KINASE 2-LIKE"/>
    <property type="match status" value="1"/>
</dbReference>
<dbReference type="SUPFAM" id="SSF52058">
    <property type="entry name" value="L domain-like"/>
    <property type="match status" value="1"/>
</dbReference>
<dbReference type="SUPFAM" id="SSF52047">
    <property type="entry name" value="RNI-like"/>
    <property type="match status" value="1"/>
</dbReference>
<comment type="subcellular location">
    <subcellularLocation>
        <location evidence="1">Membrane</location>
        <topology evidence="1">Single-pass type I membrane protein</topology>
    </subcellularLocation>
</comment>
<keyword evidence="7" id="KW-0067">ATP-binding</keyword>
<keyword evidence="6" id="KW-0547">Nucleotide-binding</keyword>
<keyword evidence="8" id="KW-1133">Transmembrane helix</keyword>
<protein>
    <submittedName>
        <fullName evidence="11">Uncharacterized protein</fullName>
    </submittedName>
</protein>
<evidence type="ECO:0000313" key="12">
    <source>
        <dbReference type="Proteomes" id="UP000886595"/>
    </source>
</evidence>
<dbReference type="OrthoDB" id="676979at2759"/>
<evidence type="ECO:0000256" key="6">
    <source>
        <dbReference type="ARBA" id="ARBA00022741"/>
    </source>
</evidence>
<evidence type="ECO:0000256" key="10">
    <source>
        <dbReference type="ARBA" id="ARBA00023170"/>
    </source>
</evidence>
<comment type="caution">
    <text evidence="11">The sequence shown here is derived from an EMBL/GenBank/DDBJ whole genome shotgun (WGS) entry which is preliminary data.</text>
</comment>
<evidence type="ECO:0000256" key="5">
    <source>
        <dbReference type="ARBA" id="ARBA00022737"/>
    </source>
</evidence>
<dbReference type="PRINTS" id="PR00019">
    <property type="entry name" value="LEURICHRPT"/>
</dbReference>
<dbReference type="InterPro" id="IPR051716">
    <property type="entry name" value="Plant_RL_S/T_kinase"/>
</dbReference>
<evidence type="ECO:0000256" key="7">
    <source>
        <dbReference type="ARBA" id="ARBA00022840"/>
    </source>
</evidence>
<gene>
    <name evidence="11" type="ORF">Bca52824_062041</name>
</gene>